<dbReference type="GO" id="GO:0004663">
    <property type="term" value="F:Rab geranylgeranyltransferase activity"/>
    <property type="evidence" value="ECO:0007669"/>
    <property type="project" value="UniProtKB-UniRule"/>
</dbReference>
<evidence type="ECO:0000256" key="5">
    <source>
        <dbReference type="ARBA" id="ARBA00022679"/>
    </source>
</evidence>
<evidence type="ECO:0000256" key="4">
    <source>
        <dbReference type="ARBA" id="ARBA00022602"/>
    </source>
</evidence>
<dbReference type="CDD" id="cd02894">
    <property type="entry name" value="GGTase-II"/>
    <property type="match status" value="1"/>
</dbReference>
<dbReference type="GO" id="GO:0006888">
    <property type="term" value="P:endoplasmic reticulum to Golgi vesicle-mediated transport"/>
    <property type="evidence" value="ECO:0007669"/>
    <property type="project" value="EnsemblFungi"/>
</dbReference>
<dbReference type="EMBL" id="BDGX01000014">
    <property type="protein sequence ID" value="GAV48627.1"/>
    <property type="molecule type" value="Genomic_DNA"/>
</dbReference>
<evidence type="ECO:0000256" key="2">
    <source>
        <dbReference type="ARBA" id="ARBA00011355"/>
    </source>
</evidence>
<dbReference type="EC" id="2.5.1.60" evidence="3 11"/>
<dbReference type="FunFam" id="1.50.10.20:FF:000012">
    <property type="entry name" value="Geranylgeranyl transferase type-2 subunit beta"/>
    <property type="match status" value="1"/>
</dbReference>
<dbReference type="AlphaFoldDB" id="A0A1Q2ZYV3"/>
<organism evidence="13 14">
    <name type="scientific">Zygosaccharomyces rouxii</name>
    <dbReference type="NCBI Taxonomy" id="4956"/>
    <lineage>
        <taxon>Eukaryota</taxon>
        <taxon>Fungi</taxon>
        <taxon>Dikarya</taxon>
        <taxon>Ascomycota</taxon>
        <taxon>Saccharomycotina</taxon>
        <taxon>Saccharomycetes</taxon>
        <taxon>Saccharomycetales</taxon>
        <taxon>Saccharomycetaceae</taxon>
        <taxon>Zygosaccharomyces</taxon>
    </lineage>
</organism>
<keyword evidence="6 11" id="KW-0479">Metal-binding</keyword>
<keyword evidence="8 11" id="KW-0862">Zinc</keyword>
<dbReference type="GO" id="GO:0170069">
    <property type="term" value="C:geranylgeranyltransferase-III complex"/>
    <property type="evidence" value="ECO:0007669"/>
    <property type="project" value="EnsemblFungi"/>
</dbReference>
<evidence type="ECO:0000256" key="1">
    <source>
        <dbReference type="ARBA" id="ARBA00010497"/>
    </source>
</evidence>
<keyword evidence="7" id="KW-0677">Repeat</keyword>
<feature type="domain" description="Prenyltransferase alpha-alpha toroid" evidence="12">
    <location>
        <begin position="4"/>
        <end position="308"/>
    </location>
</feature>
<dbReference type="eggNOG" id="KOG0366">
    <property type="taxonomic scope" value="Eukaryota"/>
</dbReference>
<evidence type="ECO:0000313" key="13">
    <source>
        <dbReference type="EMBL" id="GAV48627.1"/>
    </source>
</evidence>
<accession>A0A1Q2ZYV3</accession>
<evidence type="ECO:0000259" key="12">
    <source>
        <dbReference type="Pfam" id="PF00432"/>
    </source>
</evidence>
<dbReference type="Gene3D" id="1.50.10.20">
    <property type="match status" value="1"/>
</dbReference>
<evidence type="ECO:0000256" key="6">
    <source>
        <dbReference type="ARBA" id="ARBA00022723"/>
    </source>
</evidence>
<dbReference type="Pfam" id="PF00432">
    <property type="entry name" value="Prenyltrans"/>
    <property type="match status" value="1"/>
</dbReference>
<dbReference type="PANTHER" id="PTHR11774:SF11">
    <property type="entry name" value="GERANYLGERANYL TRANSFERASE TYPE-2 SUBUNIT BETA"/>
    <property type="match status" value="1"/>
</dbReference>
<comment type="function">
    <text evidence="11">Catalyzes the transfer of a geranylgeranyl moiety from geranylgeranyl diphosphate to both cysteines of proteins with the C-terminal sequence -XXCC, -XCXC and -CCXX.</text>
</comment>
<evidence type="ECO:0000256" key="11">
    <source>
        <dbReference type="RuleBase" id="RU365076"/>
    </source>
</evidence>
<dbReference type="GO" id="GO:0006612">
    <property type="term" value="P:protein targeting to membrane"/>
    <property type="evidence" value="ECO:0007669"/>
    <property type="project" value="EnsemblFungi"/>
</dbReference>
<sequence length="321" mass="36384">MSTFLRDKHIAYVQSLDKHHESFEYWLSEHLRLNGVYWGLTALCLMDAKEIFNKDEIVQFVMKCYCKSTGGFGPFPRHEAHIHATLSGIQVLATYDALDVLSTEQVEQTVQFIRGNQLSDGSFQGDRFGEVDTRFVYTSLSALSILGKLTPEVVDPAVEFIMRCYNFDGGFGLCPGAESHSAQCFVCLGALAIVGRLNELSEDQLEKTGWWLCERQVPEGGLNGRPSKLPDVCYSWWVLSSLAIIGRLEWIDYEKLREFILKSQDSKKGGISDRPDNEVDVFHTLFGIAGLSLMGFENLISIDPVYCMPYYVTKKFKKYPY</sequence>
<proteinExistence type="inferred from homology"/>
<dbReference type="InterPro" id="IPR045089">
    <property type="entry name" value="PGGT1B-like"/>
</dbReference>
<evidence type="ECO:0000256" key="8">
    <source>
        <dbReference type="ARBA" id="ARBA00022833"/>
    </source>
</evidence>
<keyword evidence="5 11" id="KW-0808">Transferase</keyword>
<evidence type="ECO:0000256" key="3">
    <source>
        <dbReference type="ARBA" id="ARBA00012656"/>
    </source>
</evidence>
<dbReference type="SUPFAM" id="SSF48239">
    <property type="entry name" value="Terpenoid cyclases/Protein prenyltransferases"/>
    <property type="match status" value="1"/>
</dbReference>
<reference evidence="13 14" key="1">
    <citation type="submission" date="2016-08" db="EMBL/GenBank/DDBJ databases">
        <title>Draft genome sequence of allopolyploid Zygosaccharomyces rouxii.</title>
        <authorList>
            <person name="Watanabe J."/>
            <person name="Uehara K."/>
            <person name="Mogi Y."/>
            <person name="Tsukioka Y."/>
        </authorList>
    </citation>
    <scope>NUCLEOTIDE SEQUENCE [LARGE SCALE GENOMIC DNA]</scope>
    <source>
        <strain evidence="13 14">NBRC 110957</strain>
    </source>
</reference>
<comment type="similarity">
    <text evidence="1 11">Belongs to the protein prenyltransferase subunit beta family.</text>
</comment>
<comment type="cofactor">
    <cofactor evidence="11">
        <name>Zn(2+)</name>
        <dbReference type="ChEBI" id="CHEBI:29105"/>
    </cofactor>
    <text evidence="11">Binds 1 zinc ion per subunit.</text>
</comment>
<comment type="caution">
    <text evidence="13">The sequence shown here is derived from an EMBL/GenBank/DDBJ whole genome shotgun (WGS) entry which is preliminary data.</text>
</comment>
<dbReference type="PANTHER" id="PTHR11774">
    <property type="entry name" value="GERANYLGERANYL TRANSFERASE TYPE BETA SUBUNIT"/>
    <property type="match status" value="1"/>
</dbReference>
<dbReference type="InterPro" id="IPR026873">
    <property type="entry name" value="Ptb1"/>
</dbReference>
<protein>
    <recommendedName>
        <fullName evidence="10 11">Geranylgeranyl transferase type-2 subunit beta</fullName>
        <ecNumber evidence="3 11">2.5.1.60</ecNumber>
    </recommendedName>
</protein>
<comment type="catalytic activity">
    <reaction evidence="9 11">
        <text>geranylgeranyl diphosphate + L-cysteinyl-[protein] = S-geranylgeranyl-L-cysteinyl-[protein] + diphosphate</text>
        <dbReference type="Rhea" id="RHEA:21240"/>
        <dbReference type="Rhea" id="RHEA-COMP:10131"/>
        <dbReference type="Rhea" id="RHEA-COMP:11537"/>
        <dbReference type="ChEBI" id="CHEBI:29950"/>
        <dbReference type="ChEBI" id="CHEBI:33019"/>
        <dbReference type="ChEBI" id="CHEBI:57533"/>
        <dbReference type="ChEBI" id="CHEBI:86021"/>
        <dbReference type="EC" id="2.5.1.60"/>
    </reaction>
</comment>
<dbReference type="OrthoDB" id="5428259at2759"/>
<dbReference type="GO" id="GO:0005968">
    <property type="term" value="C:Rab-protein geranylgeranyltransferase complex"/>
    <property type="evidence" value="ECO:0007669"/>
    <property type="project" value="UniProtKB-UniRule"/>
</dbReference>
<gene>
    <name evidence="13" type="ORF">ZYGR_0N00310</name>
</gene>
<dbReference type="GO" id="GO:0072657">
    <property type="term" value="P:protein localization to membrane"/>
    <property type="evidence" value="ECO:0007669"/>
    <property type="project" value="UniProtKB-ARBA"/>
</dbReference>
<dbReference type="Proteomes" id="UP000187013">
    <property type="component" value="Unassembled WGS sequence"/>
</dbReference>
<dbReference type="GO" id="GO:0046872">
    <property type="term" value="F:metal ion binding"/>
    <property type="evidence" value="ECO:0007669"/>
    <property type="project" value="UniProtKB-KW"/>
</dbReference>
<dbReference type="InterPro" id="IPR008930">
    <property type="entry name" value="Terpenoid_cyclase/PrenylTrfase"/>
</dbReference>
<evidence type="ECO:0000256" key="7">
    <source>
        <dbReference type="ARBA" id="ARBA00022737"/>
    </source>
</evidence>
<evidence type="ECO:0000256" key="10">
    <source>
        <dbReference type="ARBA" id="ARBA00069127"/>
    </source>
</evidence>
<comment type="subunit">
    <text evidence="2">Heterodimer of an alpha and a beta subunit.</text>
</comment>
<dbReference type="InterPro" id="IPR001330">
    <property type="entry name" value="Prenyltrans"/>
</dbReference>
<evidence type="ECO:0000313" key="14">
    <source>
        <dbReference type="Proteomes" id="UP000187013"/>
    </source>
</evidence>
<evidence type="ECO:0000256" key="9">
    <source>
        <dbReference type="ARBA" id="ARBA00047658"/>
    </source>
</evidence>
<name>A0A1Q2ZYV3_ZYGRO</name>
<keyword evidence="4 11" id="KW-0637">Prenyltransferase</keyword>
<dbReference type="OMA" id="VKRCQCP"/>